<evidence type="ECO:0000313" key="9">
    <source>
        <dbReference type="Proteomes" id="UP001454036"/>
    </source>
</evidence>
<dbReference type="InterPro" id="IPR034161">
    <property type="entry name" value="Pepsin-like_plant"/>
</dbReference>
<dbReference type="InterPro" id="IPR032799">
    <property type="entry name" value="TAXi_C"/>
</dbReference>
<dbReference type="PROSITE" id="PS00141">
    <property type="entry name" value="ASP_PROTEASE"/>
    <property type="match status" value="1"/>
</dbReference>
<dbReference type="CDD" id="cd05476">
    <property type="entry name" value="pepsin_A_like_plant"/>
    <property type="match status" value="1"/>
</dbReference>
<dbReference type="GO" id="GO:0005576">
    <property type="term" value="C:extracellular region"/>
    <property type="evidence" value="ECO:0007669"/>
    <property type="project" value="TreeGrafter"/>
</dbReference>
<comment type="caution">
    <text evidence="8">The sequence shown here is derived from an EMBL/GenBank/DDBJ whole genome shotgun (WGS) entry which is preliminary data.</text>
</comment>
<dbReference type="PROSITE" id="PS51767">
    <property type="entry name" value="PEPTIDASE_A1"/>
    <property type="match status" value="1"/>
</dbReference>
<keyword evidence="2" id="KW-0645">Protease</keyword>
<dbReference type="InterPro" id="IPR001969">
    <property type="entry name" value="Aspartic_peptidase_AS"/>
</dbReference>
<evidence type="ECO:0000256" key="5">
    <source>
        <dbReference type="ARBA" id="ARBA00023180"/>
    </source>
</evidence>
<dbReference type="InterPro" id="IPR051708">
    <property type="entry name" value="Plant_Aspart_Prot_A1"/>
</dbReference>
<keyword evidence="6" id="KW-1133">Transmembrane helix</keyword>
<dbReference type="Pfam" id="PF14543">
    <property type="entry name" value="TAXi_N"/>
    <property type="match status" value="1"/>
</dbReference>
<dbReference type="PANTHER" id="PTHR47967">
    <property type="entry name" value="OS07G0603500 PROTEIN-RELATED"/>
    <property type="match status" value="1"/>
</dbReference>
<keyword evidence="6" id="KW-0472">Membrane</keyword>
<gene>
    <name evidence="8" type="ORF">LIER_34978</name>
</gene>
<dbReference type="SUPFAM" id="SSF50630">
    <property type="entry name" value="Acid proteases"/>
    <property type="match status" value="1"/>
</dbReference>
<reference evidence="8 9" key="1">
    <citation type="submission" date="2024-01" db="EMBL/GenBank/DDBJ databases">
        <title>The complete chloroplast genome sequence of Lithospermum erythrorhizon: insights into the phylogenetic relationship among Boraginaceae species and the maternal lineages of purple gromwells.</title>
        <authorList>
            <person name="Okada T."/>
            <person name="Watanabe K."/>
        </authorList>
    </citation>
    <scope>NUCLEOTIDE SEQUENCE [LARGE SCALE GENOMIC DNA]</scope>
</reference>
<dbReference type="PANTHER" id="PTHR47967:SF14">
    <property type="entry name" value="EUKARYOTIC ASPARTYL PROTEASE FAMILY PROTEIN"/>
    <property type="match status" value="1"/>
</dbReference>
<dbReference type="InterPro" id="IPR033121">
    <property type="entry name" value="PEPTIDASE_A1"/>
</dbReference>
<dbReference type="AlphaFoldDB" id="A0AAV3NIP9"/>
<evidence type="ECO:0000256" key="6">
    <source>
        <dbReference type="SAM" id="Phobius"/>
    </source>
</evidence>
<comment type="similarity">
    <text evidence="1">Belongs to the peptidase A1 family.</text>
</comment>
<dbReference type="GO" id="GO:0004190">
    <property type="term" value="F:aspartic-type endopeptidase activity"/>
    <property type="evidence" value="ECO:0007669"/>
    <property type="project" value="UniProtKB-KW"/>
</dbReference>
<dbReference type="GO" id="GO:0006508">
    <property type="term" value="P:proteolysis"/>
    <property type="evidence" value="ECO:0007669"/>
    <property type="project" value="UniProtKB-KW"/>
</dbReference>
<proteinExistence type="inferred from homology"/>
<keyword evidence="5" id="KW-0325">Glycoprotein</keyword>
<feature type="domain" description="Peptidase A1" evidence="7">
    <location>
        <begin position="79"/>
        <end position="415"/>
    </location>
</feature>
<keyword evidence="9" id="KW-1185">Reference proteome</keyword>
<dbReference type="Proteomes" id="UP001454036">
    <property type="component" value="Unassembled WGS sequence"/>
</dbReference>
<dbReference type="Pfam" id="PF14541">
    <property type="entry name" value="TAXi_C"/>
    <property type="match status" value="1"/>
</dbReference>
<protein>
    <recommendedName>
        <fullName evidence="7">Peptidase A1 domain-containing protein</fullName>
    </recommendedName>
</protein>
<feature type="transmembrane region" description="Helical" evidence="6">
    <location>
        <begin position="7"/>
        <end position="26"/>
    </location>
</feature>
<organism evidence="8 9">
    <name type="scientific">Lithospermum erythrorhizon</name>
    <name type="common">Purple gromwell</name>
    <name type="synonym">Lithospermum officinale var. erythrorhizon</name>
    <dbReference type="NCBI Taxonomy" id="34254"/>
    <lineage>
        <taxon>Eukaryota</taxon>
        <taxon>Viridiplantae</taxon>
        <taxon>Streptophyta</taxon>
        <taxon>Embryophyta</taxon>
        <taxon>Tracheophyta</taxon>
        <taxon>Spermatophyta</taxon>
        <taxon>Magnoliopsida</taxon>
        <taxon>eudicotyledons</taxon>
        <taxon>Gunneridae</taxon>
        <taxon>Pentapetalae</taxon>
        <taxon>asterids</taxon>
        <taxon>lamiids</taxon>
        <taxon>Boraginales</taxon>
        <taxon>Boraginaceae</taxon>
        <taxon>Boraginoideae</taxon>
        <taxon>Lithospermeae</taxon>
        <taxon>Lithospermum</taxon>
    </lineage>
</organism>
<evidence type="ECO:0000256" key="2">
    <source>
        <dbReference type="ARBA" id="ARBA00022670"/>
    </source>
</evidence>
<evidence type="ECO:0000259" key="7">
    <source>
        <dbReference type="PROSITE" id="PS51767"/>
    </source>
</evidence>
<keyword evidence="6" id="KW-0812">Transmembrane</keyword>
<evidence type="ECO:0000256" key="4">
    <source>
        <dbReference type="ARBA" id="ARBA00022801"/>
    </source>
</evidence>
<dbReference type="InterPro" id="IPR032861">
    <property type="entry name" value="TAXi_N"/>
</dbReference>
<dbReference type="EMBL" id="BAABME010014998">
    <property type="protein sequence ID" value="GAA0138782.1"/>
    <property type="molecule type" value="Genomic_DNA"/>
</dbReference>
<dbReference type="InterPro" id="IPR021109">
    <property type="entry name" value="Peptidase_aspartic_dom_sf"/>
</dbReference>
<evidence type="ECO:0000256" key="1">
    <source>
        <dbReference type="ARBA" id="ARBA00007447"/>
    </source>
</evidence>
<sequence length="424" mass="47547">MGKHFCFLLYFAHVGIQTIMLGVVAVSSTISLRGPRGFSLPFIHRDSTHLQRHHPYNLDLMISTDMRGPLMPTEKNSLFFVNVSIGEPPLPQLLVIDTGSDLSWVQCIPCSGCHEAVHPTYNPTKSSSFTSISCDSESCEKMRLISWIPCESWDGKCLYDAEYEDGAGSRGDLAYEKFTFTTSDDGIIELPRAIFGCGRHVNEPLWQSSGMLGLGYSMRSMLFQSNSSRFSYCLGNISDPTYQYNKLIIGDGAILQGDSIPLSSDKSDNYYYIRADGINVGEKHIEINEQLDFMLDSGTTLIHLMKDPLDALKKEVRGLMEGLLAEHHVEGFLCYRGDMRRDLTGFPTITLSLSGGANLQLDVEGAFWYPGNYNNRQVFCLAFAEAKNNRNVIGVIAQQYYNIGFDLENWNVSLQRIDCELFED</sequence>
<name>A0AAV3NIP9_LITER</name>
<evidence type="ECO:0000313" key="8">
    <source>
        <dbReference type="EMBL" id="GAA0138782.1"/>
    </source>
</evidence>
<keyword evidence="3" id="KW-0064">Aspartyl protease</keyword>
<accession>A0AAV3NIP9</accession>
<dbReference type="Gene3D" id="2.40.70.10">
    <property type="entry name" value="Acid Proteases"/>
    <property type="match status" value="2"/>
</dbReference>
<keyword evidence="4" id="KW-0378">Hydrolase</keyword>
<evidence type="ECO:0000256" key="3">
    <source>
        <dbReference type="ARBA" id="ARBA00022750"/>
    </source>
</evidence>